<feature type="region of interest" description="Disordered" evidence="1">
    <location>
        <begin position="1"/>
        <end position="86"/>
    </location>
</feature>
<dbReference type="Proteomes" id="UP001597286">
    <property type="component" value="Unassembled WGS sequence"/>
</dbReference>
<evidence type="ECO:0000313" key="3">
    <source>
        <dbReference type="Proteomes" id="UP001597286"/>
    </source>
</evidence>
<sequence length="237" mass="25412">MAQLRRTGVYLHSGNPESKARTPRTGGRDVKSAGVWDPEGNKESGPKANPKTGKSLVQRAKGKKAGTACGWCGGSAKKPQNGAPARCGRCKRLEDKIADAARFLGAHGLRPLGASLDSESTDEAHHRESAAAARRELNAAWKRPTKAKRPRPEPKSAGKKTKGASSQRTSPKEAANANHSKIRNTRTPTVTHKLAKLRARINDEKRRGALDTAAGRARVNQLEAAYRRIAVQAAITP</sequence>
<gene>
    <name evidence="2" type="ORF">ACFSJG_06095</name>
</gene>
<comment type="caution">
    <text evidence="2">The sequence shown here is derived from an EMBL/GenBank/DDBJ whole genome shotgun (WGS) entry which is preliminary data.</text>
</comment>
<dbReference type="EMBL" id="JBHUFB010000008">
    <property type="protein sequence ID" value="MFD1811779.1"/>
    <property type="molecule type" value="Genomic_DNA"/>
</dbReference>
<proteinExistence type="predicted"/>
<evidence type="ECO:0008006" key="4">
    <source>
        <dbReference type="Google" id="ProtNLM"/>
    </source>
</evidence>
<evidence type="ECO:0000256" key="1">
    <source>
        <dbReference type="SAM" id="MobiDB-lite"/>
    </source>
</evidence>
<name>A0ABW4P0B5_9NOCA</name>
<protein>
    <recommendedName>
        <fullName evidence="4">NUMOD3 motif-containing protein</fullName>
    </recommendedName>
</protein>
<accession>A0ABW4P0B5</accession>
<reference evidence="3" key="1">
    <citation type="journal article" date="2019" name="Int. J. Syst. Evol. Microbiol.">
        <title>The Global Catalogue of Microorganisms (GCM) 10K type strain sequencing project: providing services to taxonomists for standard genome sequencing and annotation.</title>
        <authorList>
            <consortium name="The Broad Institute Genomics Platform"/>
            <consortium name="The Broad Institute Genome Sequencing Center for Infectious Disease"/>
            <person name="Wu L."/>
            <person name="Ma J."/>
        </authorList>
    </citation>
    <scope>NUCLEOTIDE SEQUENCE [LARGE SCALE GENOMIC DNA]</scope>
    <source>
        <strain evidence="3">DT72</strain>
    </source>
</reference>
<feature type="region of interest" description="Disordered" evidence="1">
    <location>
        <begin position="115"/>
        <end position="186"/>
    </location>
</feature>
<dbReference type="RefSeq" id="WP_378484322.1">
    <property type="nucleotide sequence ID" value="NZ_JBHUFB010000008.1"/>
</dbReference>
<feature type="compositionally biased region" description="Basic and acidic residues" evidence="1">
    <location>
        <begin position="122"/>
        <end position="137"/>
    </location>
</feature>
<keyword evidence="3" id="KW-1185">Reference proteome</keyword>
<organism evidence="2 3">
    <name type="scientific">Rhodococcus gannanensis</name>
    <dbReference type="NCBI Taxonomy" id="1960308"/>
    <lineage>
        <taxon>Bacteria</taxon>
        <taxon>Bacillati</taxon>
        <taxon>Actinomycetota</taxon>
        <taxon>Actinomycetes</taxon>
        <taxon>Mycobacteriales</taxon>
        <taxon>Nocardiaceae</taxon>
        <taxon>Rhodococcus</taxon>
    </lineage>
</organism>
<evidence type="ECO:0000313" key="2">
    <source>
        <dbReference type="EMBL" id="MFD1811779.1"/>
    </source>
</evidence>